<keyword evidence="5 6" id="KW-0472">Membrane</keyword>
<name>A0ABS3LLY5_9PROT</name>
<protein>
    <submittedName>
        <fullName evidence="8">MFS transporter</fullName>
    </submittedName>
</protein>
<dbReference type="CDD" id="cd17324">
    <property type="entry name" value="MFS_NepI_like"/>
    <property type="match status" value="1"/>
</dbReference>
<dbReference type="Proteomes" id="UP000664399">
    <property type="component" value="Unassembled WGS sequence"/>
</dbReference>
<gene>
    <name evidence="8" type="ORF">J2D75_07815</name>
</gene>
<reference evidence="8 9" key="1">
    <citation type="submission" date="2021-03" db="EMBL/GenBank/DDBJ databases">
        <title>The complete genome sequence of Acetobacter suratthaniensis TBRC 1719.</title>
        <authorList>
            <person name="Charoenyingcharoen P."/>
            <person name="Yukphan P."/>
        </authorList>
    </citation>
    <scope>NUCLEOTIDE SEQUENCE [LARGE SCALE GENOMIC DNA]</scope>
    <source>
        <strain evidence="8 9">TBRC 1719</strain>
    </source>
</reference>
<keyword evidence="2" id="KW-1003">Cell membrane</keyword>
<evidence type="ECO:0000256" key="5">
    <source>
        <dbReference type="ARBA" id="ARBA00023136"/>
    </source>
</evidence>
<dbReference type="PANTHER" id="PTHR43124">
    <property type="entry name" value="PURINE EFFLUX PUMP PBUE"/>
    <property type="match status" value="1"/>
</dbReference>
<evidence type="ECO:0000259" key="7">
    <source>
        <dbReference type="PROSITE" id="PS50850"/>
    </source>
</evidence>
<organism evidence="8 9">
    <name type="scientific">Acetobacter suratthaniensis</name>
    <dbReference type="NCBI Taxonomy" id="1502841"/>
    <lineage>
        <taxon>Bacteria</taxon>
        <taxon>Pseudomonadati</taxon>
        <taxon>Pseudomonadota</taxon>
        <taxon>Alphaproteobacteria</taxon>
        <taxon>Acetobacterales</taxon>
        <taxon>Acetobacteraceae</taxon>
        <taxon>Acetobacter</taxon>
    </lineage>
</organism>
<feature type="transmembrane region" description="Helical" evidence="6">
    <location>
        <begin position="177"/>
        <end position="201"/>
    </location>
</feature>
<feature type="transmembrane region" description="Helical" evidence="6">
    <location>
        <begin position="222"/>
        <end position="243"/>
    </location>
</feature>
<feature type="transmembrane region" description="Helical" evidence="6">
    <location>
        <begin position="255"/>
        <end position="276"/>
    </location>
</feature>
<evidence type="ECO:0000256" key="4">
    <source>
        <dbReference type="ARBA" id="ARBA00022989"/>
    </source>
</evidence>
<feature type="transmembrane region" description="Helical" evidence="6">
    <location>
        <begin position="312"/>
        <end position="330"/>
    </location>
</feature>
<comment type="caution">
    <text evidence="8">The sequence shown here is derived from an EMBL/GenBank/DDBJ whole genome shotgun (WGS) entry which is preliminary data.</text>
</comment>
<dbReference type="InterPro" id="IPR050189">
    <property type="entry name" value="MFS_Efflux_Transporters"/>
</dbReference>
<keyword evidence="3 6" id="KW-0812">Transmembrane</keyword>
<proteinExistence type="predicted"/>
<feature type="transmembrane region" description="Helical" evidence="6">
    <location>
        <begin position="90"/>
        <end position="108"/>
    </location>
</feature>
<evidence type="ECO:0000313" key="8">
    <source>
        <dbReference type="EMBL" id="MBO1328382.1"/>
    </source>
</evidence>
<feature type="transmembrane region" description="Helical" evidence="6">
    <location>
        <begin position="120"/>
        <end position="142"/>
    </location>
</feature>
<dbReference type="InterPro" id="IPR036259">
    <property type="entry name" value="MFS_trans_sf"/>
</dbReference>
<feature type="transmembrane region" description="Helical" evidence="6">
    <location>
        <begin position="20"/>
        <end position="41"/>
    </location>
</feature>
<feature type="domain" description="Major facilitator superfamily (MFS) profile" evidence="7">
    <location>
        <begin position="25"/>
        <end position="400"/>
    </location>
</feature>
<evidence type="ECO:0000256" key="3">
    <source>
        <dbReference type="ARBA" id="ARBA00022692"/>
    </source>
</evidence>
<evidence type="ECO:0000313" key="9">
    <source>
        <dbReference type="Proteomes" id="UP000664399"/>
    </source>
</evidence>
<dbReference type="PANTHER" id="PTHR43124:SF8">
    <property type="entry name" value="INNER MEMBRANE TRANSPORT PROTEIN YDHP"/>
    <property type="match status" value="1"/>
</dbReference>
<feature type="transmembrane region" description="Helical" evidence="6">
    <location>
        <begin position="149"/>
        <end position="171"/>
    </location>
</feature>
<sequence>MKHRITPEHGKEIILSRAEYSSRFALLSLACGAFAIGVTEFTPMGLLPVLAQGVHVSVPKAGGLISAYAFGVMGGAPVITLLLARYPRKYALIGLMLLYTLGNLTSAASNDYTQLLLSRLLTSLAHGAFFGLGAVEAASLVAPNRRASAVASMFMGLTVANIFGVPAATWLGDTLGWRSAFACISALGVVAVTALSFALPLAEAGPRPDAAAELKAILRPSVLMALGVTVIGAGAMFELYTYIVPMLEHITKAGATLTTVALMLIGVGFSIGNAIGGRAADRSTAGTLLVFFPILGLLMLLFPFAATTPAGALAGVLLWGIASFSIMPALQMRTMQAAHDAPGLASSVNIGAFNLGNALGAALGGAVLSLGYGYSMVSIAGLGISLLGVVLVLLSRTGSLSPQPE</sequence>
<feature type="transmembrane region" description="Helical" evidence="6">
    <location>
        <begin position="350"/>
        <end position="368"/>
    </location>
</feature>
<feature type="transmembrane region" description="Helical" evidence="6">
    <location>
        <begin position="288"/>
        <end position="306"/>
    </location>
</feature>
<keyword evidence="9" id="KW-1185">Reference proteome</keyword>
<dbReference type="InterPro" id="IPR020846">
    <property type="entry name" value="MFS_dom"/>
</dbReference>
<accession>A0ABS3LLY5</accession>
<dbReference type="SUPFAM" id="SSF103473">
    <property type="entry name" value="MFS general substrate transporter"/>
    <property type="match status" value="1"/>
</dbReference>
<dbReference type="PROSITE" id="PS50850">
    <property type="entry name" value="MFS"/>
    <property type="match status" value="1"/>
</dbReference>
<dbReference type="Gene3D" id="1.20.1250.20">
    <property type="entry name" value="MFS general substrate transporter like domains"/>
    <property type="match status" value="1"/>
</dbReference>
<comment type="subcellular location">
    <subcellularLocation>
        <location evidence="1">Cell membrane</location>
        <topology evidence="1">Multi-pass membrane protein</topology>
    </subcellularLocation>
</comment>
<dbReference type="EMBL" id="JAFVMG010000006">
    <property type="protein sequence ID" value="MBO1328382.1"/>
    <property type="molecule type" value="Genomic_DNA"/>
</dbReference>
<feature type="transmembrane region" description="Helical" evidence="6">
    <location>
        <begin position="61"/>
        <end position="83"/>
    </location>
</feature>
<evidence type="ECO:0000256" key="1">
    <source>
        <dbReference type="ARBA" id="ARBA00004651"/>
    </source>
</evidence>
<dbReference type="InterPro" id="IPR011701">
    <property type="entry name" value="MFS"/>
</dbReference>
<evidence type="ECO:0000256" key="6">
    <source>
        <dbReference type="SAM" id="Phobius"/>
    </source>
</evidence>
<evidence type="ECO:0000256" key="2">
    <source>
        <dbReference type="ARBA" id="ARBA00022475"/>
    </source>
</evidence>
<feature type="transmembrane region" description="Helical" evidence="6">
    <location>
        <begin position="374"/>
        <end position="394"/>
    </location>
</feature>
<dbReference type="Pfam" id="PF07690">
    <property type="entry name" value="MFS_1"/>
    <property type="match status" value="1"/>
</dbReference>
<keyword evidence="4 6" id="KW-1133">Transmembrane helix</keyword>